<protein>
    <submittedName>
        <fullName evidence="1">Uncharacterized protein</fullName>
    </submittedName>
</protein>
<dbReference type="EMBL" id="LAZR01036261">
    <property type="protein sequence ID" value="KKL25313.1"/>
    <property type="molecule type" value="Genomic_DNA"/>
</dbReference>
<proteinExistence type="predicted"/>
<dbReference type="AlphaFoldDB" id="A0A0F9EN73"/>
<gene>
    <name evidence="1" type="ORF">LCGC14_2406550</name>
</gene>
<sequence length="100" mass="10150">MPDPRIHLIINEIPTAAIAEAISNVILAANVERLGADIVNVSNPSEMVSLALGQAAVLGAGKTLTAIGSVYHMGTDNLFTGDIYGISASGTAALSVSEES</sequence>
<comment type="caution">
    <text evidence="1">The sequence shown here is derived from an EMBL/GenBank/DDBJ whole genome shotgun (WGS) entry which is preliminary data.</text>
</comment>
<accession>A0A0F9EN73</accession>
<evidence type="ECO:0000313" key="1">
    <source>
        <dbReference type="EMBL" id="KKL25313.1"/>
    </source>
</evidence>
<reference evidence="1" key="1">
    <citation type="journal article" date="2015" name="Nature">
        <title>Complex archaea that bridge the gap between prokaryotes and eukaryotes.</title>
        <authorList>
            <person name="Spang A."/>
            <person name="Saw J.H."/>
            <person name="Jorgensen S.L."/>
            <person name="Zaremba-Niedzwiedzka K."/>
            <person name="Martijn J."/>
            <person name="Lind A.E."/>
            <person name="van Eijk R."/>
            <person name="Schleper C."/>
            <person name="Guy L."/>
            <person name="Ettema T.J."/>
        </authorList>
    </citation>
    <scope>NUCLEOTIDE SEQUENCE</scope>
</reference>
<organism evidence="1">
    <name type="scientific">marine sediment metagenome</name>
    <dbReference type="NCBI Taxonomy" id="412755"/>
    <lineage>
        <taxon>unclassified sequences</taxon>
        <taxon>metagenomes</taxon>
        <taxon>ecological metagenomes</taxon>
    </lineage>
</organism>
<name>A0A0F9EN73_9ZZZZ</name>